<accession>A0A1K2HEE8</accession>
<evidence type="ECO:0000313" key="2">
    <source>
        <dbReference type="EMBL" id="SFZ75158.1"/>
    </source>
</evidence>
<evidence type="ECO:0000259" key="1">
    <source>
        <dbReference type="SMART" id="SM00421"/>
    </source>
</evidence>
<dbReference type="AlphaFoldDB" id="A0A1K2HEE8"/>
<dbReference type="SUPFAM" id="SSF55781">
    <property type="entry name" value="GAF domain-like"/>
    <property type="match status" value="1"/>
</dbReference>
<keyword evidence="3" id="KW-1185">Reference proteome</keyword>
<dbReference type="InterPro" id="IPR036388">
    <property type="entry name" value="WH-like_DNA-bd_sf"/>
</dbReference>
<dbReference type="Gene3D" id="1.10.10.10">
    <property type="entry name" value="Winged helix-like DNA-binding domain superfamily/Winged helix DNA-binding domain"/>
    <property type="match status" value="1"/>
</dbReference>
<dbReference type="InterPro" id="IPR016032">
    <property type="entry name" value="Sig_transdc_resp-reg_C-effctor"/>
</dbReference>
<dbReference type="InterPro" id="IPR000792">
    <property type="entry name" value="Tscrpt_reg_LuxR_C"/>
</dbReference>
<proteinExistence type="predicted"/>
<evidence type="ECO:0000313" key="3">
    <source>
        <dbReference type="Proteomes" id="UP000186513"/>
    </source>
</evidence>
<feature type="domain" description="HTH luxR-type" evidence="1">
    <location>
        <begin position="306"/>
        <end position="363"/>
    </location>
</feature>
<reference evidence="2 3" key="1">
    <citation type="submission" date="2016-11" db="EMBL/GenBank/DDBJ databases">
        <authorList>
            <person name="Jaros S."/>
            <person name="Januszkiewicz K."/>
            <person name="Wedrychowicz H."/>
        </authorList>
    </citation>
    <scope>NUCLEOTIDE SEQUENCE [LARGE SCALE GENOMIC DNA]</scope>
    <source>
        <strain evidence="2 3">DSM 18899</strain>
    </source>
</reference>
<protein>
    <recommendedName>
        <fullName evidence="1">HTH luxR-type domain-containing protein</fullName>
    </recommendedName>
</protein>
<gene>
    <name evidence="2" type="ORF">SAMN02745887_01481</name>
</gene>
<organism evidence="2 3">
    <name type="scientific">Chitinimonas taiwanensis DSM 18899</name>
    <dbReference type="NCBI Taxonomy" id="1121279"/>
    <lineage>
        <taxon>Bacteria</taxon>
        <taxon>Pseudomonadati</taxon>
        <taxon>Pseudomonadota</taxon>
        <taxon>Betaproteobacteria</taxon>
        <taxon>Neisseriales</taxon>
        <taxon>Chitinibacteraceae</taxon>
        <taxon>Chitinimonas</taxon>
    </lineage>
</organism>
<dbReference type="STRING" id="1121279.SAMN02745887_01481"/>
<dbReference type="EMBL" id="FPKR01000005">
    <property type="protein sequence ID" value="SFZ75158.1"/>
    <property type="molecule type" value="Genomic_DNA"/>
</dbReference>
<dbReference type="GO" id="GO:0003677">
    <property type="term" value="F:DNA binding"/>
    <property type="evidence" value="ECO:0007669"/>
    <property type="project" value="InterPro"/>
</dbReference>
<dbReference type="GO" id="GO:0006355">
    <property type="term" value="P:regulation of DNA-templated transcription"/>
    <property type="evidence" value="ECO:0007669"/>
    <property type="project" value="InterPro"/>
</dbReference>
<name>A0A1K2HEE8_9NEIS</name>
<dbReference type="Proteomes" id="UP000186513">
    <property type="component" value="Unassembled WGS sequence"/>
</dbReference>
<dbReference type="SUPFAM" id="SSF46894">
    <property type="entry name" value="C-terminal effector domain of the bipartite response regulators"/>
    <property type="match status" value="1"/>
</dbReference>
<sequence>MGDNKSRQYDQLVTAIHAAVLEPSKWDGLLHRIADTVGASAAGFCLRNKQTGEPMRWNLYGLSEQAIRAYQDTYLATDPWLSIINRSQVGVWVAEHQYFDDSYVARSEFFQRYMLPNGMRHLIGARVFDDGRSEAVLTFQRGPDADVFAAAEAAFLERLSPHMELACRLSTEFARLSMQAAVARQALDRLAAPMWVADGDGQVIFANHAAEQGGMPCIVVRNGRVTAEGSGMAAKLSTLLQQATQQAAQSGALAFENAGGDRLTVLVAPLPADSPLVADGRRPLALLMAHNPAGNEEQPLDVLAALYGLSPAECRLAALILEGCTPTEAAARLTVQVSTVRTQLKSMFWKTGTHRQAELVKLLSGALLLKA</sequence>
<dbReference type="SMART" id="SM00421">
    <property type="entry name" value="HTH_LUXR"/>
    <property type="match status" value="1"/>
</dbReference>